<dbReference type="RefSeq" id="WP_085126359.1">
    <property type="nucleotide sequence ID" value="NZ_FWZX01000040.1"/>
</dbReference>
<evidence type="ECO:0000313" key="2">
    <source>
        <dbReference type="EMBL" id="SMF79545.1"/>
    </source>
</evidence>
<sequence length="254" mass="27625">MCTLVLLRRPDHDWPLIAGTNRDEMTDRPSRPPGRHWPERPDVVAGQDALSGGSWLGLNDHGVMAAVLNRRGSLGPAPGKRSRGELVLEALDHAEAAAAAWALADLDPRAYRSFNLVIADERDAFWLRNVGEAAEGIEVTPLPPGLTMLTAFDRNDPVSPRIRRFLPRFEAAPAPDPGAGDWSAWQALLAERSEEMGSEEAAMTVVRHDGFGTVSSSLLALPSIEKRHAGPPVRPVWLFADGRPGEAEYRPVGD</sequence>
<dbReference type="Pfam" id="PF05742">
    <property type="entry name" value="TANGO2"/>
    <property type="match status" value="1"/>
</dbReference>
<feature type="compositionally biased region" description="Basic and acidic residues" evidence="1">
    <location>
        <begin position="21"/>
        <end position="41"/>
    </location>
</feature>
<proteinExistence type="predicted"/>
<dbReference type="EMBL" id="FWZX01000040">
    <property type="protein sequence ID" value="SMF79545.1"/>
    <property type="molecule type" value="Genomic_DNA"/>
</dbReference>
<evidence type="ECO:0000256" key="1">
    <source>
        <dbReference type="SAM" id="MobiDB-lite"/>
    </source>
</evidence>
<gene>
    <name evidence="2" type="ORF">SAMN05428998_14018</name>
</gene>
<dbReference type="InterPro" id="IPR008551">
    <property type="entry name" value="TANGO2"/>
</dbReference>
<dbReference type="Gene3D" id="3.60.60.10">
    <property type="entry name" value="Penicillin V Acylase, Chain A"/>
    <property type="match status" value="1"/>
</dbReference>
<reference evidence="2" key="1">
    <citation type="submission" date="2017-04" db="EMBL/GenBank/DDBJ databases">
        <authorList>
            <person name="Afonso C.L."/>
            <person name="Miller P.J."/>
            <person name="Scott M.A."/>
            <person name="Spackman E."/>
            <person name="Goraichik I."/>
            <person name="Dimitrov K.M."/>
            <person name="Suarez D.L."/>
            <person name="Swayne D.E."/>
        </authorList>
    </citation>
    <scope>NUCLEOTIDE SEQUENCE [LARGE SCALE GENOMIC DNA]</scope>
    <source>
        <strain evidence="2">USBA 355</strain>
    </source>
</reference>
<dbReference type="Proteomes" id="UP000192917">
    <property type="component" value="Unassembled WGS sequence"/>
</dbReference>
<name>A0A1Y6CNE3_9PROT</name>
<feature type="region of interest" description="Disordered" evidence="1">
    <location>
        <begin position="18"/>
        <end position="41"/>
    </location>
</feature>
<keyword evidence="3" id="KW-1185">Reference proteome</keyword>
<organism evidence="2 3">
    <name type="scientific">Tistlia consotensis USBA 355</name>
    <dbReference type="NCBI Taxonomy" id="560819"/>
    <lineage>
        <taxon>Bacteria</taxon>
        <taxon>Pseudomonadati</taxon>
        <taxon>Pseudomonadota</taxon>
        <taxon>Alphaproteobacteria</taxon>
        <taxon>Rhodospirillales</taxon>
        <taxon>Rhodovibrionaceae</taxon>
        <taxon>Tistlia</taxon>
    </lineage>
</organism>
<dbReference type="PANTHER" id="PTHR17985">
    <property type="entry name" value="SER/THR-RICH PROTEIN T10 IN DGCR REGION"/>
    <property type="match status" value="1"/>
</dbReference>
<dbReference type="STRING" id="560819.SAMN05428998_14018"/>
<dbReference type="PANTHER" id="PTHR17985:SF8">
    <property type="entry name" value="TRANSPORT AND GOLGI ORGANIZATION PROTEIN 2 HOMOLOG"/>
    <property type="match status" value="1"/>
</dbReference>
<protein>
    <submittedName>
        <fullName evidence="2">Uncharacterized conserved protein, contains NRDE domain</fullName>
    </submittedName>
</protein>
<accession>A0A1Y6CNE3</accession>
<dbReference type="AlphaFoldDB" id="A0A1Y6CNE3"/>
<evidence type="ECO:0000313" key="3">
    <source>
        <dbReference type="Proteomes" id="UP000192917"/>
    </source>
</evidence>